<evidence type="ECO:0008006" key="4">
    <source>
        <dbReference type="Google" id="ProtNLM"/>
    </source>
</evidence>
<dbReference type="AlphaFoldDB" id="A0AAW1I1L6"/>
<feature type="chain" id="PRO_5043609607" description="Secreted protein" evidence="1">
    <location>
        <begin position="20"/>
        <end position="73"/>
    </location>
</feature>
<sequence length="73" mass="8226">MIRFLRRLLFSGVLSCSGALPPSSPSFFTVLHRHRLSPSNSIVGRFPASHRRSSVDSLLRLRSTLLLSRFRCA</sequence>
<evidence type="ECO:0000313" key="2">
    <source>
        <dbReference type="EMBL" id="KAK9683355.1"/>
    </source>
</evidence>
<keyword evidence="1" id="KW-0732">Signal</keyword>
<evidence type="ECO:0000256" key="1">
    <source>
        <dbReference type="SAM" id="SignalP"/>
    </source>
</evidence>
<feature type="signal peptide" evidence="1">
    <location>
        <begin position="1"/>
        <end position="19"/>
    </location>
</feature>
<proteinExistence type="predicted"/>
<dbReference type="EMBL" id="JBDFQZ010000010">
    <property type="protein sequence ID" value="KAK9683355.1"/>
    <property type="molecule type" value="Genomic_DNA"/>
</dbReference>
<protein>
    <recommendedName>
        <fullName evidence="4">Secreted protein</fullName>
    </recommendedName>
</protein>
<keyword evidence="3" id="KW-1185">Reference proteome</keyword>
<reference evidence="2" key="1">
    <citation type="submission" date="2024-03" db="EMBL/GenBank/DDBJ databases">
        <title>WGS assembly of Saponaria officinalis var. Norfolk2.</title>
        <authorList>
            <person name="Jenkins J."/>
            <person name="Shu S."/>
            <person name="Grimwood J."/>
            <person name="Barry K."/>
            <person name="Goodstein D."/>
            <person name="Schmutz J."/>
            <person name="Leebens-Mack J."/>
            <person name="Osbourn A."/>
        </authorList>
    </citation>
    <scope>NUCLEOTIDE SEQUENCE [LARGE SCALE GENOMIC DNA]</scope>
    <source>
        <strain evidence="2">JIC</strain>
    </source>
</reference>
<evidence type="ECO:0000313" key="3">
    <source>
        <dbReference type="Proteomes" id="UP001443914"/>
    </source>
</evidence>
<dbReference type="Proteomes" id="UP001443914">
    <property type="component" value="Unassembled WGS sequence"/>
</dbReference>
<comment type="caution">
    <text evidence="2">The sequence shown here is derived from an EMBL/GenBank/DDBJ whole genome shotgun (WGS) entry which is preliminary data.</text>
</comment>
<name>A0AAW1I1L6_SAPOF</name>
<organism evidence="2 3">
    <name type="scientific">Saponaria officinalis</name>
    <name type="common">Common soapwort</name>
    <name type="synonym">Lychnis saponaria</name>
    <dbReference type="NCBI Taxonomy" id="3572"/>
    <lineage>
        <taxon>Eukaryota</taxon>
        <taxon>Viridiplantae</taxon>
        <taxon>Streptophyta</taxon>
        <taxon>Embryophyta</taxon>
        <taxon>Tracheophyta</taxon>
        <taxon>Spermatophyta</taxon>
        <taxon>Magnoliopsida</taxon>
        <taxon>eudicotyledons</taxon>
        <taxon>Gunneridae</taxon>
        <taxon>Pentapetalae</taxon>
        <taxon>Caryophyllales</taxon>
        <taxon>Caryophyllaceae</taxon>
        <taxon>Caryophylleae</taxon>
        <taxon>Saponaria</taxon>
    </lineage>
</organism>
<gene>
    <name evidence="2" type="ORF">RND81_10G134500</name>
</gene>
<accession>A0AAW1I1L6</accession>